<evidence type="ECO:0000256" key="7">
    <source>
        <dbReference type="ARBA" id="ARBA00093797"/>
    </source>
</evidence>
<dbReference type="Pfam" id="PF05400">
    <property type="entry name" value="FliT"/>
    <property type="match status" value="1"/>
</dbReference>
<name>A0ABX7FM30_BRECH</name>
<comment type="similarity">
    <text evidence="6">Belongs to the bacillales FliT family.</text>
</comment>
<evidence type="ECO:0000256" key="1">
    <source>
        <dbReference type="ARBA" id="ARBA00004514"/>
    </source>
</evidence>
<evidence type="ECO:0000256" key="5">
    <source>
        <dbReference type="ARBA" id="ARBA00093765"/>
    </source>
</evidence>
<keyword evidence="9" id="KW-1185">Reference proteome</keyword>
<keyword evidence="4" id="KW-0143">Chaperone</keyword>
<evidence type="ECO:0000256" key="6">
    <source>
        <dbReference type="ARBA" id="ARBA00093785"/>
    </source>
</evidence>
<evidence type="ECO:0000313" key="9">
    <source>
        <dbReference type="Proteomes" id="UP000596248"/>
    </source>
</evidence>
<comment type="subcellular location">
    <subcellularLocation>
        <location evidence="1">Cytoplasm</location>
        <location evidence="1">Cytosol</location>
    </subcellularLocation>
</comment>
<organism evidence="8 9">
    <name type="scientific">Brevibacillus choshinensis</name>
    <dbReference type="NCBI Taxonomy" id="54911"/>
    <lineage>
        <taxon>Bacteria</taxon>
        <taxon>Bacillati</taxon>
        <taxon>Bacillota</taxon>
        <taxon>Bacilli</taxon>
        <taxon>Bacillales</taxon>
        <taxon>Paenibacillaceae</taxon>
        <taxon>Brevibacillus</taxon>
    </lineage>
</organism>
<keyword evidence="2" id="KW-0963">Cytoplasm</keyword>
<protein>
    <recommendedName>
        <fullName evidence="7">Flagellar protein FliT</fullName>
    </recommendedName>
</protein>
<evidence type="ECO:0000313" key="8">
    <source>
        <dbReference type="EMBL" id="QRG67306.1"/>
    </source>
</evidence>
<dbReference type="EMBL" id="CP069127">
    <property type="protein sequence ID" value="QRG67306.1"/>
    <property type="molecule type" value="Genomic_DNA"/>
</dbReference>
<evidence type="ECO:0000256" key="4">
    <source>
        <dbReference type="ARBA" id="ARBA00023186"/>
    </source>
</evidence>
<dbReference type="InterPro" id="IPR008622">
    <property type="entry name" value="FliT"/>
</dbReference>
<accession>A0ABX7FM30</accession>
<dbReference type="Proteomes" id="UP000596248">
    <property type="component" value="Chromosome"/>
</dbReference>
<evidence type="ECO:0000256" key="3">
    <source>
        <dbReference type="ARBA" id="ARBA00022795"/>
    </source>
</evidence>
<comment type="function">
    <text evidence="5">May act as an export chaperone for the filament capping protein FliD.</text>
</comment>
<proteinExistence type="inferred from homology"/>
<reference evidence="8 9" key="1">
    <citation type="submission" date="2021-01" db="EMBL/GenBank/DDBJ databases">
        <title>Identification of strong promoters based on the transcriptome of Brevibacillus choshinensis.</title>
        <authorList>
            <person name="Yao D."/>
            <person name="Zhang K."/>
            <person name="Wu J."/>
        </authorList>
    </citation>
    <scope>NUCLEOTIDE SEQUENCE [LARGE SCALE GENOMIC DNA]</scope>
    <source>
        <strain evidence="8 9">HPD31-SP3</strain>
    </source>
</reference>
<keyword evidence="3" id="KW-1005">Bacterial flagellum biogenesis</keyword>
<evidence type="ECO:0000256" key="2">
    <source>
        <dbReference type="ARBA" id="ARBA00022490"/>
    </source>
</evidence>
<dbReference type="RefSeq" id="WP_203354364.1">
    <property type="nucleotide sequence ID" value="NZ_CP069127.1"/>
</dbReference>
<gene>
    <name evidence="8" type="ORF">JNE38_28330</name>
</gene>
<sequence length="127" mass="15129">MANMRENSIEALELLFQQLLHHTRELAQSVVKEEADPDHWNELLEKRELVKEKMEAEMSKGAVFREEWKQQYLQPILQIDQRTIPMMEDRKEQLSEKLNQIQRGKTINQQYRGYSSAAYGAFFDTKK</sequence>